<gene>
    <name evidence="1" type="ORF">PCC6912_54540</name>
</gene>
<dbReference type="Proteomes" id="UP000268857">
    <property type="component" value="Unassembled WGS sequence"/>
</dbReference>
<keyword evidence="2" id="KW-1185">Reference proteome</keyword>
<sequence length="62" mass="7088">MSYQFIEKGIGNREQGTGNREQEFIVVGYLLLTTVRAGFAYDFSAKPTIYLLNPPLLITIYR</sequence>
<comment type="caution">
    <text evidence="1">The sequence shown here is derived from an EMBL/GenBank/DDBJ whole genome shotgun (WGS) entry which is preliminary data.</text>
</comment>
<protein>
    <submittedName>
        <fullName evidence="1">Uncharacterized protein</fullName>
    </submittedName>
</protein>
<name>A0A3S0ZNA3_CHLFR</name>
<dbReference type="AlphaFoldDB" id="A0A3S0ZNA3"/>
<reference evidence="1 2" key="1">
    <citation type="journal article" date="2019" name="Genome Biol. Evol.">
        <title>Day and night: Metabolic profiles and evolutionary relationships of six axenic non-marine cyanobacteria.</title>
        <authorList>
            <person name="Will S.E."/>
            <person name="Henke P."/>
            <person name="Boedeker C."/>
            <person name="Huang S."/>
            <person name="Brinkmann H."/>
            <person name="Rohde M."/>
            <person name="Jarek M."/>
            <person name="Friedl T."/>
            <person name="Seufert S."/>
            <person name="Schumacher M."/>
            <person name="Overmann J."/>
            <person name="Neumann-Schaal M."/>
            <person name="Petersen J."/>
        </authorList>
    </citation>
    <scope>NUCLEOTIDE SEQUENCE [LARGE SCALE GENOMIC DNA]</scope>
    <source>
        <strain evidence="1 2">PCC 6912</strain>
    </source>
</reference>
<evidence type="ECO:0000313" key="1">
    <source>
        <dbReference type="EMBL" id="RUR73913.1"/>
    </source>
</evidence>
<organism evidence="1 2">
    <name type="scientific">Chlorogloeopsis fritschii PCC 6912</name>
    <dbReference type="NCBI Taxonomy" id="211165"/>
    <lineage>
        <taxon>Bacteria</taxon>
        <taxon>Bacillati</taxon>
        <taxon>Cyanobacteriota</taxon>
        <taxon>Cyanophyceae</taxon>
        <taxon>Nostocales</taxon>
        <taxon>Chlorogloeopsidaceae</taxon>
        <taxon>Chlorogloeopsis</taxon>
    </lineage>
</organism>
<evidence type="ECO:0000313" key="2">
    <source>
        <dbReference type="Proteomes" id="UP000268857"/>
    </source>
</evidence>
<accession>A0A3S0ZNA3</accession>
<dbReference type="EMBL" id="RSCJ01000032">
    <property type="protein sequence ID" value="RUR73913.1"/>
    <property type="molecule type" value="Genomic_DNA"/>
</dbReference>
<proteinExistence type="predicted"/>